<dbReference type="AlphaFoldDB" id="A0A061RHP4"/>
<evidence type="ECO:0000313" key="1">
    <source>
        <dbReference type="EMBL" id="JAC60097.1"/>
    </source>
</evidence>
<organism evidence="2">
    <name type="scientific">Tetraselmis sp. GSL018</name>
    <dbReference type="NCBI Taxonomy" id="582737"/>
    <lineage>
        <taxon>Eukaryota</taxon>
        <taxon>Viridiplantae</taxon>
        <taxon>Chlorophyta</taxon>
        <taxon>core chlorophytes</taxon>
        <taxon>Chlorodendrophyceae</taxon>
        <taxon>Chlorodendrales</taxon>
        <taxon>Chlorodendraceae</taxon>
        <taxon>Tetraselmis</taxon>
    </lineage>
</organism>
<reference evidence="2" key="1">
    <citation type="submission" date="2014-05" db="EMBL/GenBank/DDBJ databases">
        <title>The transcriptome of the halophilic microalga Tetraselmis sp. GSL018 isolated from the Great Salt Lake, Utah.</title>
        <authorList>
            <person name="Jinkerson R.E."/>
            <person name="D'Adamo S."/>
            <person name="Posewitz M.C."/>
        </authorList>
    </citation>
    <scope>NUCLEOTIDE SEQUENCE</scope>
    <source>
        <strain evidence="2">GSL018</strain>
    </source>
</reference>
<dbReference type="EMBL" id="GBEZ01027181">
    <property type="protein sequence ID" value="JAC60097.1"/>
    <property type="molecule type" value="Transcribed_RNA"/>
</dbReference>
<sequence>MAWHTVYRRMEWQGAGSGRGAYWLQAVSVVSFNLVSLRSRKEVGTLSCTWGAKEEYSRSADDREAEEEGDRAPARWAGRSLQLTLKHMPNPNQVFLKSNSGTQHTLFS</sequence>
<evidence type="ECO:0000313" key="2">
    <source>
        <dbReference type="EMBL" id="JAC71488.1"/>
    </source>
</evidence>
<name>A0A061RHP4_9CHLO</name>
<proteinExistence type="predicted"/>
<protein>
    <submittedName>
        <fullName evidence="2">Uncharacterized protein</fullName>
    </submittedName>
</protein>
<accession>A0A061RHP4</accession>
<gene>
    <name evidence="2" type="ORF">TSPGSL018_1783</name>
    <name evidence="1" type="ORF">TSPGSL018_29812</name>
</gene>
<dbReference type="EMBL" id="GBEZ01014597">
    <property type="protein sequence ID" value="JAC71488.1"/>
    <property type="molecule type" value="Transcribed_RNA"/>
</dbReference>